<keyword evidence="1" id="KW-0812">Transmembrane</keyword>
<dbReference type="OrthoDB" id="1701852at2"/>
<accession>A0A2T0AKP3</accession>
<keyword evidence="3" id="KW-1185">Reference proteome</keyword>
<keyword evidence="1" id="KW-1133">Transmembrane helix</keyword>
<comment type="caution">
    <text evidence="2">The sequence shown here is derived from an EMBL/GenBank/DDBJ whole genome shotgun (WGS) entry which is preliminary data.</text>
</comment>
<keyword evidence="1" id="KW-0472">Membrane</keyword>
<proteinExistence type="predicted"/>
<dbReference type="CDD" id="cd21808">
    <property type="entry name" value="ABC-2_lan_permease_MutG"/>
    <property type="match status" value="1"/>
</dbReference>
<feature type="transmembrane region" description="Helical" evidence="1">
    <location>
        <begin position="21"/>
        <end position="41"/>
    </location>
</feature>
<dbReference type="AlphaFoldDB" id="A0A2T0AKP3"/>
<reference evidence="2 3" key="1">
    <citation type="submission" date="2018-03" db="EMBL/GenBank/DDBJ databases">
        <title>Genome sequence of Clostridium thermopalmarium DSM 5974.</title>
        <authorList>
            <person name="Poehlein A."/>
            <person name="Daniel R."/>
        </authorList>
    </citation>
    <scope>NUCLEOTIDE SEQUENCE [LARGE SCALE GENOMIC DNA]</scope>
    <source>
        <strain evidence="2 3">DSM 5974</strain>
    </source>
</reference>
<feature type="transmembrane region" description="Helical" evidence="1">
    <location>
        <begin position="53"/>
        <end position="73"/>
    </location>
</feature>
<feature type="transmembrane region" description="Helical" evidence="1">
    <location>
        <begin position="129"/>
        <end position="151"/>
    </location>
</feature>
<organism evidence="2 3">
    <name type="scientific">Clostridium thermopalmarium DSM 5974</name>
    <dbReference type="NCBI Taxonomy" id="1121340"/>
    <lineage>
        <taxon>Bacteria</taxon>
        <taxon>Bacillati</taxon>
        <taxon>Bacillota</taxon>
        <taxon>Clostridia</taxon>
        <taxon>Eubacteriales</taxon>
        <taxon>Clostridiaceae</taxon>
        <taxon>Clostridium</taxon>
    </lineage>
</organism>
<dbReference type="Proteomes" id="UP000239614">
    <property type="component" value="Unassembled WGS sequence"/>
</dbReference>
<dbReference type="NCBIfam" id="TIGR03733">
    <property type="entry name" value="lanti_perm_MutG"/>
    <property type="match status" value="1"/>
</dbReference>
<feature type="transmembrane region" description="Helical" evidence="1">
    <location>
        <begin position="217"/>
        <end position="236"/>
    </location>
</feature>
<dbReference type="Pfam" id="PF12730">
    <property type="entry name" value="ABC2_membrane_4"/>
    <property type="match status" value="1"/>
</dbReference>
<feature type="transmembrane region" description="Helical" evidence="1">
    <location>
        <begin position="93"/>
        <end position="122"/>
    </location>
</feature>
<protein>
    <submittedName>
        <fullName evidence="2">ABC-2 family transporter protein</fullName>
    </submittedName>
</protein>
<dbReference type="EMBL" id="PVXN01000068">
    <property type="protein sequence ID" value="PRR69137.1"/>
    <property type="molecule type" value="Genomic_DNA"/>
</dbReference>
<sequence>MLTLICCIRADFQKLKHTSMLWIHIMIPLFTAVLFIAYYSISPWKIDAKISGYLEVIGITFPLMIGFISGKTAEQESQAGNFQAMLCGAKSRIAVYISKLAVMLMLNILSVAIVIGIFALGFKSAPGMMYFKAAVLLIAGSVFLYILHLFVSLQYGMGASIGLGIAESLISALALTGLGDGKWYYIPCTWCARLCDNLVYTWLNPTMVVGYQEIQKCLIIAVPANIIVFVISLLWFTNWEGKKFYE</sequence>
<name>A0A2T0AKP3_9CLOT</name>
<dbReference type="RefSeq" id="WP_106024826.1">
    <property type="nucleotide sequence ID" value="NZ_PVXN01000068.1"/>
</dbReference>
<gene>
    <name evidence="2" type="ORF">CPAL_26550</name>
</gene>
<evidence type="ECO:0000256" key="1">
    <source>
        <dbReference type="SAM" id="Phobius"/>
    </source>
</evidence>
<evidence type="ECO:0000313" key="2">
    <source>
        <dbReference type="EMBL" id="PRR69137.1"/>
    </source>
</evidence>
<dbReference type="InterPro" id="IPR022294">
    <property type="entry name" value="ABC-transptr_permeasesu"/>
</dbReference>
<evidence type="ECO:0000313" key="3">
    <source>
        <dbReference type="Proteomes" id="UP000239614"/>
    </source>
</evidence>
<feature type="transmembrane region" description="Helical" evidence="1">
    <location>
        <begin position="157"/>
        <end position="178"/>
    </location>
</feature>